<feature type="region of interest" description="Disordered" evidence="1">
    <location>
        <begin position="1"/>
        <end position="20"/>
    </location>
</feature>
<accession>A0A409XS24</accession>
<dbReference type="Proteomes" id="UP000283269">
    <property type="component" value="Unassembled WGS sequence"/>
</dbReference>
<comment type="caution">
    <text evidence="2">The sequence shown here is derived from an EMBL/GenBank/DDBJ whole genome shotgun (WGS) entry which is preliminary data.</text>
</comment>
<dbReference type="OrthoDB" id="10435215at2759"/>
<evidence type="ECO:0000313" key="3">
    <source>
        <dbReference type="Proteomes" id="UP000283269"/>
    </source>
</evidence>
<evidence type="ECO:0000313" key="2">
    <source>
        <dbReference type="EMBL" id="PPQ93619.1"/>
    </source>
</evidence>
<sequence>MPRPSWSSHRPQSAQPDTERSHPERYIFLVLFLVLFIRLLKTLQKYRPQERFDPALDELDPESGVDPEVERQPPAINTQAVYWDDATGHSMGTSPGGTYHIRGRSNDDQYEAAVASLVSLENHHPQISPVPEHRIRDVHRIQRLVAKLRTASYSAQNDPEDSPGRREIASLRRQIAEIVLNESSNVANSLPPHGVAVLDPPPAYREIIHENDDSTAAPMPSYSSLPAPLISLPESVQ</sequence>
<gene>
    <name evidence="2" type="ORF">CVT25_000953</name>
</gene>
<name>A0A409XS24_PSICY</name>
<protein>
    <submittedName>
        <fullName evidence="2">Uncharacterized protein</fullName>
    </submittedName>
</protein>
<proteinExistence type="predicted"/>
<reference evidence="2 3" key="1">
    <citation type="journal article" date="2018" name="Evol. Lett.">
        <title>Horizontal gene cluster transfer increased hallucinogenic mushroom diversity.</title>
        <authorList>
            <person name="Reynolds H.T."/>
            <person name="Vijayakumar V."/>
            <person name="Gluck-Thaler E."/>
            <person name="Korotkin H.B."/>
            <person name="Matheny P.B."/>
            <person name="Slot J.C."/>
        </authorList>
    </citation>
    <scope>NUCLEOTIDE SEQUENCE [LARGE SCALE GENOMIC DNA]</scope>
    <source>
        <strain evidence="2 3">2631</strain>
    </source>
</reference>
<dbReference type="AlphaFoldDB" id="A0A409XS24"/>
<dbReference type="InParanoid" id="A0A409XS24"/>
<feature type="compositionally biased region" description="Polar residues" evidence="1">
    <location>
        <begin position="1"/>
        <end position="16"/>
    </location>
</feature>
<feature type="region of interest" description="Disordered" evidence="1">
    <location>
        <begin position="209"/>
        <end position="237"/>
    </location>
</feature>
<keyword evidence="3" id="KW-1185">Reference proteome</keyword>
<evidence type="ECO:0000256" key="1">
    <source>
        <dbReference type="SAM" id="MobiDB-lite"/>
    </source>
</evidence>
<organism evidence="2 3">
    <name type="scientific">Psilocybe cyanescens</name>
    <dbReference type="NCBI Taxonomy" id="93625"/>
    <lineage>
        <taxon>Eukaryota</taxon>
        <taxon>Fungi</taxon>
        <taxon>Dikarya</taxon>
        <taxon>Basidiomycota</taxon>
        <taxon>Agaricomycotina</taxon>
        <taxon>Agaricomycetes</taxon>
        <taxon>Agaricomycetidae</taxon>
        <taxon>Agaricales</taxon>
        <taxon>Agaricineae</taxon>
        <taxon>Strophariaceae</taxon>
        <taxon>Psilocybe</taxon>
    </lineage>
</organism>
<dbReference type="EMBL" id="NHYD01000674">
    <property type="protein sequence ID" value="PPQ93619.1"/>
    <property type="molecule type" value="Genomic_DNA"/>
</dbReference>